<dbReference type="SMART" id="SM00512">
    <property type="entry name" value="Skp1"/>
    <property type="match status" value="1"/>
</dbReference>
<proteinExistence type="inferred from homology"/>
<dbReference type="PANTHER" id="PTHR20648">
    <property type="entry name" value="ELONGIN-C"/>
    <property type="match status" value="1"/>
</dbReference>
<dbReference type="FunFam" id="3.30.710.10:FF:000035">
    <property type="entry name" value="Elongin C transcription elongation factor"/>
    <property type="match status" value="1"/>
</dbReference>
<feature type="domain" description="SKP1 component POZ" evidence="6">
    <location>
        <begin position="13"/>
        <end position="72"/>
    </location>
</feature>
<reference evidence="7" key="1">
    <citation type="submission" date="2023-06" db="EMBL/GenBank/DDBJ databases">
        <title>Genome-scale phylogeny and comparative genomics of the fungal order Sordariales.</title>
        <authorList>
            <consortium name="Lawrence Berkeley National Laboratory"/>
            <person name="Hensen N."/>
            <person name="Bonometti L."/>
            <person name="Westerberg I."/>
            <person name="Brannstrom I.O."/>
            <person name="Guillou S."/>
            <person name="Cros-Aarteil S."/>
            <person name="Calhoun S."/>
            <person name="Haridas S."/>
            <person name="Kuo A."/>
            <person name="Mondo S."/>
            <person name="Pangilinan J."/>
            <person name="Riley R."/>
            <person name="Labutti K."/>
            <person name="Andreopoulos B."/>
            <person name="Lipzen A."/>
            <person name="Chen C."/>
            <person name="Yanf M."/>
            <person name="Daum C."/>
            <person name="Ng V."/>
            <person name="Clum A."/>
            <person name="Steindorff A."/>
            <person name="Ohm R."/>
            <person name="Martin F."/>
            <person name="Silar P."/>
            <person name="Natvig D."/>
            <person name="Lalanne C."/>
            <person name="Gautier V."/>
            <person name="Ament-Velasquez S.L."/>
            <person name="Kruys A."/>
            <person name="Hutchinson M.I."/>
            <person name="Powell A.J."/>
            <person name="Barry K."/>
            <person name="Miller A.N."/>
            <person name="Grigoriev I.V."/>
            <person name="Debuchy R."/>
            <person name="Gladieux P."/>
            <person name="Thoren M.H."/>
            <person name="Johannesson H."/>
        </authorList>
    </citation>
    <scope>NUCLEOTIDE SEQUENCE</scope>
    <source>
        <strain evidence="7">SMH2532-1</strain>
    </source>
</reference>
<dbReference type="InterPro" id="IPR001232">
    <property type="entry name" value="SKP1-like"/>
</dbReference>
<evidence type="ECO:0000256" key="4">
    <source>
        <dbReference type="ARBA" id="ARBA00023242"/>
    </source>
</evidence>
<evidence type="ECO:0000313" key="8">
    <source>
        <dbReference type="Proteomes" id="UP001174936"/>
    </source>
</evidence>
<dbReference type="GO" id="GO:0006511">
    <property type="term" value="P:ubiquitin-dependent protein catabolic process"/>
    <property type="evidence" value="ECO:0007669"/>
    <property type="project" value="InterPro"/>
</dbReference>
<evidence type="ECO:0000256" key="2">
    <source>
        <dbReference type="ARBA" id="ARBA00009993"/>
    </source>
</evidence>
<dbReference type="InterPro" id="IPR011333">
    <property type="entry name" value="SKP1/BTB/POZ_sf"/>
</dbReference>
<comment type="function">
    <text evidence="5">Essential component of the SCF (SKP1-CUL1-F-box protein) E3 ubiquitin ligase complexes, which mediate the ubiquitination and subsequent proteasomal degradation of target proteins. Controls sulfur metabolite repression, probably by mediating the inactivation or degradation of the metR transcription factor.</text>
</comment>
<evidence type="ECO:0000259" key="6">
    <source>
        <dbReference type="Pfam" id="PF03931"/>
    </source>
</evidence>
<keyword evidence="8" id="KW-1185">Reference proteome</keyword>
<dbReference type="InterPro" id="IPR016073">
    <property type="entry name" value="Skp1_comp_POZ"/>
</dbReference>
<organism evidence="7 8">
    <name type="scientific">Cercophora newfieldiana</name>
    <dbReference type="NCBI Taxonomy" id="92897"/>
    <lineage>
        <taxon>Eukaryota</taxon>
        <taxon>Fungi</taxon>
        <taxon>Dikarya</taxon>
        <taxon>Ascomycota</taxon>
        <taxon>Pezizomycotina</taxon>
        <taxon>Sordariomycetes</taxon>
        <taxon>Sordariomycetidae</taxon>
        <taxon>Sordariales</taxon>
        <taxon>Lasiosphaeriaceae</taxon>
        <taxon>Cercophora</taxon>
    </lineage>
</organism>
<dbReference type="Gene3D" id="3.30.710.10">
    <property type="entry name" value="Potassium Channel Kv1.1, Chain A"/>
    <property type="match status" value="1"/>
</dbReference>
<dbReference type="SUPFAM" id="SSF54695">
    <property type="entry name" value="POZ domain"/>
    <property type="match status" value="1"/>
</dbReference>
<evidence type="ECO:0000313" key="7">
    <source>
        <dbReference type="EMBL" id="KAK0651678.1"/>
    </source>
</evidence>
<protein>
    <recommendedName>
        <fullName evidence="3">Elongin-C</fullName>
    </recommendedName>
</protein>
<dbReference type="AlphaFoldDB" id="A0AA39YFN8"/>
<sequence>MAAHSSDTCNSKYVTLVSTEGFEYVVLREATLISPTIKSMLRGQFSEAKTGRCVFPEISGLVMEKIVEYFHYWYRNQDKTMVPDMEIPVDLCLELLVAADFLGLDKQT</sequence>
<name>A0AA39YFN8_9PEZI</name>
<dbReference type="Pfam" id="PF03931">
    <property type="entry name" value="Skp1_POZ"/>
    <property type="match status" value="1"/>
</dbReference>
<evidence type="ECO:0000256" key="3">
    <source>
        <dbReference type="ARBA" id="ARBA00021347"/>
    </source>
</evidence>
<gene>
    <name evidence="7" type="ORF">B0T16DRAFT_84655</name>
</gene>
<dbReference type="InterPro" id="IPR039948">
    <property type="entry name" value="ELC1"/>
</dbReference>
<dbReference type="CDD" id="cd18321">
    <property type="entry name" value="BTB_POZ_EloC"/>
    <property type="match status" value="1"/>
</dbReference>
<accession>A0AA39YFN8</accession>
<dbReference type="GO" id="GO:0005634">
    <property type="term" value="C:nucleus"/>
    <property type="evidence" value="ECO:0007669"/>
    <property type="project" value="UniProtKB-SubCell"/>
</dbReference>
<comment type="caution">
    <text evidence="7">The sequence shown here is derived from an EMBL/GenBank/DDBJ whole genome shotgun (WGS) entry which is preliminary data.</text>
</comment>
<keyword evidence="4" id="KW-0539">Nucleus</keyword>
<dbReference type="Proteomes" id="UP001174936">
    <property type="component" value="Unassembled WGS sequence"/>
</dbReference>
<comment type="similarity">
    <text evidence="2">Belongs to the SKP1 family.</text>
</comment>
<evidence type="ECO:0000256" key="5">
    <source>
        <dbReference type="ARBA" id="ARBA00045385"/>
    </source>
</evidence>
<comment type="subcellular location">
    <subcellularLocation>
        <location evidence="1">Nucleus</location>
    </subcellularLocation>
</comment>
<dbReference type="EMBL" id="JAULSV010000002">
    <property type="protein sequence ID" value="KAK0651678.1"/>
    <property type="molecule type" value="Genomic_DNA"/>
</dbReference>
<evidence type="ECO:0000256" key="1">
    <source>
        <dbReference type="ARBA" id="ARBA00004123"/>
    </source>
</evidence>